<evidence type="ECO:0000259" key="9">
    <source>
        <dbReference type="Pfam" id="PF05572"/>
    </source>
</evidence>
<name>A0ABV6FXR7_9BACT</name>
<evidence type="ECO:0000256" key="6">
    <source>
        <dbReference type="ARBA" id="ARBA00022833"/>
    </source>
</evidence>
<protein>
    <submittedName>
        <fullName evidence="11">M43 family zinc metalloprotease</fullName>
    </submittedName>
</protein>
<keyword evidence="8" id="KW-1015">Disulfide bond</keyword>
<keyword evidence="6" id="KW-0862">Zinc</keyword>
<evidence type="ECO:0000256" key="5">
    <source>
        <dbReference type="ARBA" id="ARBA00022801"/>
    </source>
</evidence>
<organism evidence="11 12">
    <name type="scientific">Fontibacter flavus</name>
    <dbReference type="NCBI Taxonomy" id="654838"/>
    <lineage>
        <taxon>Bacteria</taxon>
        <taxon>Pseudomonadati</taxon>
        <taxon>Bacteroidota</taxon>
        <taxon>Cytophagia</taxon>
        <taxon>Cytophagales</taxon>
        <taxon>Cyclobacteriaceae</taxon>
        <taxon>Fontibacter</taxon>
    </lineage>
</organism>
<proteinExistence type="inferred from homology"/>
<gene>
    <name evidence="11" type="ORF">ACFFIP_17775</name>
</gene>
<evidence type="ECO:0000313" key="12">
    <source>
        <dbReference type="Proteomes" id="UP001589797"/>
    </source>
</evidence>
<evidence type="ECO:0000259" key="10">
    <source>
        <dbReference type="Pfam" id="PF18962"/>
    </source>
</evidence>
<dbReference type="InterPro" id="IPR026444">
    <property type="entry name" value="Secre_tail"/>
</dbReference>
<evidence type="ECO:0000256" key="1">
    <source>
        <dbReference type="ARBA" id="ARBA00008721"/>
    </source>
</evidence>
<evidence type="ECO:0000256" key="3">
    <source>
        <dbReference type="ARBA" id="ARBA00022723"/>
    </source>
</evidence>
<feature type="domain" description="Secretion system C-terminal sorting" evidence="10">
    <location>
        <begin position="924"/>
        <end position="999"/>
    </location>
</feature>
<dbReference type="Pfam" id="PF05572">
    <property type="entry name" value="Peptidase_M43"/>
    <property type="match status" value="1"/>
</dbReference>
<dbReference type="CDD" id="cd04275">
    <property type="entry name" value="ZnMc_pappalysin_like"/>
    <property type="match status" value="1"/>
</dbReference>
<evidence type="ECO:0000256" key="7">
    <source>
        <dbReference type="ARBA" id="ARBA00023049"/>
    </source>
</evidence>
<sequence>MFFASYNAFSQNFFGKNFQHIHNEQCAATHLEQMQEQQLGIYGSREYFESWMEGKISENRKKPQSQLRTANEVRVIPVVVHVIHTGSPLGTGTNIPLSQIESQIRTLNEDFRRLNPDASQTPLEFLNVAADSRIEFVLAKQDPRGLPTNGVNRVLGPKTAYDPNDATLLGQIALWPPEEYMNIWVVPLVSPFIGYATFPVSGLPGLNFPPSTRETDGVTVDYRYFGQGGSAVSGSRGRTLTHEVGHFFGLRHIWGDGDCSADDFVNDTPNQDGPNNVCRTSAPRVSCNTRDMVENFMDYTTDICMNIFTQGQVERFDVVLANSPRRASLVNNRATVEPQLQPNDLGFERLISPQDFICDLNVEPEMIVFNSGNNLISSARIEIRNNGSVLETRTFNFNNLSTGDTARVRFNPIALNLGANNFQANIIEVNNTTDPNSSNNSITSSPIIQPQLSLPYTFTMDQFGSSWVVNNPDNSFTWESFPITIAGATQNVIRIQNYEYDASSQLDFLVSPQINLSEFPNAQLTFKMAYAPYNTQGFGDFLYVAVSTDCGNTFNILDAPYSKDVNFLQTAEPTLNEFIPIREEQFRREIVNLSQFAEFGNVRIAFINRNGYGNNIYLKDIQILTEESFRYDAKLTQVASPTAISNGQHEQESIELQNTGNLPISGFVFRRRYGNTPAQSFIARGNLLNPGETTLINLPKATGNGLNDLNYALDFPNFDQNPRTPISLRRFVVIDNEMIRSPWRQNFNNTVTLSPWISLNPEANITSWELSSLQSGVASNNVAKLSAKPELNSFWLGSPIFDLTGSRQAALFFDRAAGLVSPSTTLKVLASADGGVNYEEVYRKSGNDLITVQASEVNPNNSNEFVKDYVNLSSFAGKGKTMVRVAFVLEDGQESNSSVFLNNVELFLSANPEPVDPGLGNTIIYPNPAREVFNIVFNLDRFETVNIQITSATGALVHDVDYPNTLNQTYTFSSQNFSKGLFIVKITSQSITETRKLVIQ</sequence>
<reference evidence="11 12" key="1">
    <citation type="submission" date="2024-09" db="EMBL/GenBank/DDBJ databases">
        <authorList>
            <person name="Sun Q."/>
            <person name="Mori K."/>
        </authorList>
    </citation>
    <scope>NUCLEOTIDE SEQUENCE [LARGE SCALE GENOMIC DNA]</scope>
    <source>
        <strain evidence="11 12">CCM 7650</strain>
    </source>
</reference>
<evidence type="ECO:0000256" key="2">
    <source>
        <dbReference type="ARBA" id="ARBA00022670"/>
    </source>
</evidence>
<dbReference type="Pfam" id="PF18962">
    <property type="entry name" value="Por_Secre_tail"/>
    <property type="match status" value="1"/>
</dbReference>
<keyword evidence="7 11" id="KW-0482">Metalloprotease</keyword>
<dbReference type="RefSeq" id="WP_382389105.1">
    <property type="nucleotide sequence ID" value="NZ_JBHLWI010000061.1"/>
</dbReference>
<comment type="caution">
    <text evidence="11">The sequence shown here is derived from an EMBL/GenBank/DDBJ whole genome shotgun (WGS) entry which is preliminary data.</text>
</comment>
<accession>A0ABV6FXR7</accession>
<evidence type="ECO:0000256" key="4">
    <source>
        <dbReference type="ARBA" id="ARBA00022729"/>
    </source>
</evidence>
<feature type="domain" description="Peptidase M43 pregnancy-associated plasma-A" evidence="9">
    <location>
        <begin position="174"/>
        <end position="320"/>
    </location>
</feature>
<comment type="similarity">
    <text evidence="1">Belongs to the peptidase M43B family.</text>
</comment>
<dbReference type="InterPro" id="IPR024079">
    <property type="entry name" value="MetalloPept_cat_dom_sf"/>
</dbReference>
<dbReference type="Proteomes" id="UP001589797">
    <property type="component" value="Unassembled WGS sequence"/>
</dbReference>
<keyword evidence="2" id="KW-0645">Protease</keyword>
<dbReference type="PANTHER" id="PTHR47466">
    <property type="match status" value="1"/>
</dbReference>
<evidence type="ECO:0000313" key="11">
    <source>
        <dbReference type="EMBL" id="MFC0264541.1"/>
    </source>
</evidence>
<evidence type="ECO:0000256" key="8">
    <source>
        <dbReference type="ARBA" id="ARBA00023157"/>
    </source>
</evidence>
<dbReference type="NCBIfam" id="TIGR04183">
    <property type="entry name" value="Por_Secre_tail"/>
    <property type="match status" value="1"/>
</dbReference>
<dbReference type="GO" id="GO:0008237">
    <property type="term" value="F:metallopeptidase activity"/>
    <property type="evidence" value="ECO:0007669"/>
    <property type="project" value="UniProtKB-KW"/>
</dbReference>
<dbReference type="EMBL" id="JBHLWI010000061">
    <property type="protein sequence ID" value="MFC0264541.1"/>
    <property type="molecule type" value="Genomic_DNA"/>
</dbReference>
<keyword evidence="12" id="KW-1185">Reference proteome</keyword>
<dbReference type="PANTHER" id="PTHR47466:SF1">
    <property type="entry name" value="METALLOPROTEASE MEP1 (AFU_ORTHOLOGUE AFUA_1G07730)-RELATED"/>
    <property type="match status" value="1"/>
</dbReference>
<keyword evidence="4" id="KW-0732">Signal</keyword>
<dbReference type="SUPFAM" id="SSF55486">
    <property type="entry name" value="Metalloproteases ('zincins'), catalytic domain"/>
    <property type="match status" value="1"/>
</dbReference>
<keyword evidence="3" id="KW-0479">Metal-binding</keyword>
<keyword evidence="5" id="KW-0378">Hydrolase</keyword>
<dbReference type="Gene3D" id="3.40.390.10">
    <property type="entry name" value="Collagenase (Catalytic Domain)"/>
    <property type="match status" value="1"/>
</dbReference>
<dbReference type="InterPro" id="IPR008754">
    <property type="entry name" value="Peptidase_M43"/>
</dbReference>